<organism evidence="1 2">
    <name type="scientific">Cirrhinus mrigala</name>
    <name type="common">Mrigala</name>
    <dbReference type="NCBI Taxonomy" id="683832"/>
    <lineage>
        <taxon>Eukaryota</taxon>
        <taxon>Metazoa</taxon>
        <taxon>Chordata</taxon>
        <taxon>Craniata</taxon>
        <taxon>Vertebrata</taxon>
        <taxon>Euteleostomi</taxon>
        <taxon>Actinopterygii</taxon>
        <taxon>Neopterygii</taxon>
        <taxon>Teleostei</taxon>
        <taxon>Ostariophysi</taxon>
        <taxon>Cypriniformes</taxon>
        <taxon>Cyprinidae</taxon>
        <taxon>Labeoninae</taxon>
        <taxon>Labeonini</taxon>
        <taxon>Cirrhinus</taxon>
    </lineage>
</organism>
<dbReference type="AlphaFoldDB" id="A0ABD0QVL3"/>
<name>A0ABD0QVL3_CIRMR</name>
<keyword evidence="2" id="KW-1185">Reference proteome</keyword>
<evidence type="ECO:0000313" key="1">
    <source>
        <dbReference type="EMBL" id="KAL0190244.1"/>
    </source>
</evidence>
<evidence type="ECO:0000313" key="2">
    <source>
        <dbReference type="Proteomes" id="UP001529510"/>
    </source>
</evidence>
<proteinExistence type="predicted"/>
<comment type="caution">
    <text evidence="1">The sequence shown here is derived from an EMBL/GenBank/DDBJ whole genome shotgun (WGS) entry which is preliminary data.</text>
</comment>
<feature type="non-terminal residue" evidence="1">
    <location>
        <position position="1"/>
    </location>
</feature>
<reference evidence="1 2" key="1">
    <citation type="submission" date="2024-05" db="EMBL/GenBank/DDBJ databases">
        <title>Genome sequencing and assembly of Indian major carp, Cirrhinus mrigala (Hamilton, 1822).</title>
        <authorList>
            <person name="Mohindra V."/>
            <person name="Chowdhury L.M."/>
            <person name="Lal K."/>
            <person name="Jena J.K."/>
        </authorList>
    </citation>
    <scope>NUCLEOTIDE SEQUENCE [LARGE SCALE GENOMIC DNA]</scope>
    <source>
        <strain evidence="1">CM1030</strain>
        <tissue evidence="1">Blood</tissue>
    </source>
</reference>
<dbReference type="EMBL" id="JAMKFB020000006">
    <property type="protein sequence ID" value="KAL0190244.1"/>
    <property type="molecule type" value="Genomic_DNA"/>
</dbReference>
<dbReference type="Proteomes" id="UP001529510">
    <property type="component" value="Unassembled WGS sequence"/>
</dbReference>
<accession>A0ABD0QVL3</accession>
<protein>
    <submittedName>
        <fullName evidence="1">Uncharacterized protein</fullName>
    </submittedName>
</protein>
<gene>
    <name evidence="1" type="ORF">M9458_012942</name>
</gene>
<sequence length="78" mass="8441">VRETSVRFPHPFHLKHGAVCSATHHGRPSQHGCQQDGFLHHGVAVPLLPAPALGLGCAERPGNRRIAARSRSYPLHAL</sequence>